<dbReference type="HOGENOM" id="CLU_2845361_0_0_6"/>
<dbReference type="KEGG" id="nhl:Nhal_1143"/>
<organism evidence="1 2">
    <name type="scientific">Nitrosococcus halophilus (strain Nc4)</name>
    <dbReference type="NCBI Taxonomy" id="472759"/>
    <lineage>
        <taxon>Bacteria</taxon>
        <taxon>Pseudomonadati</taxon>
        <taxon>Pseudomonadota</taxon>
        <taxon>Gammaproteobacteria</taxon>
        <taxon>Chromatiales</taxon>
        <taxon>Chromatiaceae</taxon>
        <taxon>Nitrosococcus</taxon>
    </lineage>
</organism>
<evidence type="ECO:0000313" key="2">
    <source>
        <dbReference type="Proteomes" id="UP000001844"/>
    </source>
</evidence>
<protein>
    <submittedName>
        <fullName evidence="1">Uncharacterized protein</fullName>
    </submittedName>
</protein>
<keyword evidence="2" id="KW-1185">Reference proteome</keyword>
<accession>D5BZL6</accession>
<name>D5BZL6_NITHN</name>
<dbReference type="Proteomes" id="UP000001844">
    <property type="component" value="Chromosome"/>
</dbReference>
<sequence>MTDLLRTEIQINPGRVQQRLNQLIRAGEGTLPFWAALLMALQSTSGKEGPRLLFRYMLDRGAAMA</sequence>
<dbReference type="RefSeq" id="WP_013032203.1">
    <property type="nucleotide sequence ID" value="NC_013960.1"/>
</dbReference>
<dbReference type="EMBL" id="CP001798">
    <property type="protein sequence ID" value="ADE14311.1"/>
    <property type="molecule type" value="Genomic_DNA"/>
</dbReference>
<dbReference type="AlphaFoldDB" id="D5BZL6"/>
<evidence type="ECO:0000313" key="1">
    <source>
        <dbReference type="EMBL" id="ADE14311.1"/>
    </source>
</evidence>
<reference evidence="2" key="1">
    <citation type="submission" date="2010-04" db="EMBL/GenBank/DDBJ databases">
        <title>Complete genome sequence of Nitrosococcus halophilus Nc4, a salt-adapted, aerobic obligate ammonia-oxidizing sulfur purple bacterium.</title>
        <authorList>
            <consortium name="US DOE Joint Genome Institute"/>
            <person name="Campbell M.A."/>
            <person name="Malfatti S.A."/>
            <person name="Chain P.S.G."/>
            <person name="Heidelberg J.F."/>
            <person name="Ward B.B."/>
            <person name="Klotz M.G."/>
        </authorList>
    </citation>
    <scope>NUCLEOTIDE SEQUENCE [LARGE SCALE GENOMIC DNA]</scope>
    <source>
        <strain evidence="2">Nc4</strain>
    </source>
</reference>
<proteinExistence type="predicted"/>
<gene>
    <name evidence="1" type="ordered locus">Nhal_1143</name>
</gene>